<name>A0A1T3E1C9_9FLAO</name>
<protein>
    <recommendedName>
        <fullName evidence="5">Lipoprotein</fullName>
    </recommendedName>
</protein>
<keyword evidence="1" id="KW-0732">Signal</keyword>
<dbReference type="AlphaFoldDB" id="A0A1T3E1C9"/>
<evidence type="ECO:0000313" key="2">
    <source>
        <dbReference type="EMBL" id="AQX50316.1"/>
    </source>
</evidence>
<gene>
    <name evidence="2" type="ORF">AYC66_06355</name>
    <name evidence="3" type="ORF">BAY09_04620</name>
</gene>
<evidence type="ECO:0008006" key="5">
    <source>
        <dbReference type="Google" id="ProtNLM"/>
    </source>
</evidence>
<accession>A0A1T3E1C9</accession>
<evidence type="ECO:0000313" key="3">
    <source>
        <dbReference type="EMBL" id="OPB48252.1"/>
    </source>
</evidence>
<dbReference type="PROSITE" id="PS51257">
    <property type="entry name" value="PROKAR_LIPOPROTEIN"/>
    <property type="match status" value="1"/>
</dbReference>
<dbReference type="Proteomes" id="UP000189738">
    <property type="component" value="Chromosome"/>
</dbReference>
<reference evidence="2 4" key="1">
    <citation type="submission" date="2016-02" db="EMBL/GenBank/DDBJ databases">
        <authorList>
            <person name="Nicholson A.C."/>
            <person name="Humrighouse B.W."/>
            <person name="Loparev V."/>
            <person name="Emery B."/>
            <person name="Graziano J."/>
            <person name="McQuiston J.R."/>
        </authorList>
    </citation>
    <scope>NUCLEOTIDE SEQUENCE [LARGE SCALE GENOMIC DNA]</scope>
    <source>
        <strain evidence="2 4">E6809</strain>
    </source>
</reference>
<feature type="chain" id="PRO_5014546588" description="Lipoprotein" evidence="1">
    <location>
        <begin position="22"/>
        <end position="141"/>
    </location>
</feature>
<dbReference type="EMBL" id="CP014339">
    <property type="protein sequence ID" value="AQX50316.1"/>
    <property type="molecule type" value="Genomic_DNA"/>
</dbReference>
<sequence length="141" mass="16105">MKKYTKIIFLLLTFSSMTACAQVKLNQKKALIEIKNNESDYKGKNLSELLAQSPDMKMVSIFKNFPEGGVITFTIAFQKNKDYYDQINKKMKPSNITVYTKQDPLNPIELPEKTVNEDIGMKDAIKKYGNLKIIAVYLVTP</sequence>
<evidence type="ECO:0000256" key="1">
    <source>
        <dbReference type="SAM" id="SignalP"/>
    </source>
</evidence>
<proteinExistence type="predicted"/>
<dbReference type="RefSeq" id="WP_047033199.1">
    <property type="nucleotide sequence ID" value="NZ_BQKS01000012.1"/>
</dbReference>
<organism evidence="3">
    <name type="scientific">Elizabethkingia anophelis</name>
    <dbReference type="NCBI Taxonomy" id="1117645"/>
    <lineage>
        <taxon>Bacteria</taxon>
        <taxon>Pseudomonadati</taxon>
        <taxon>Bacteroidota</taxon>
        <taxon>Flavobacteriia</taxon>
        <taxon>Flavobacteriales</taxon>
        <taxon>Weeksellaceae</taxon>
        <taxon>Elizabethkingia</taxon>
    </lineage>
</organism>
<feature type="signal peptide" evidence="1">
    <location>
        <begin position="1"/>
        <end position="21"/>
    </location>
</feature>
<reference evidence="3" key="2">
    <citation type="submission" date="2016-06" db="EMBL/GenBank/DDBJ databases">
        <authorList>
            <person name="Nicholson A.C."/>
        </authorList>
    </citation>
    <scope>NUCLEOTIDE SEQUENCE [LARGE SCALE GENOMIC DNA]</scope>
    <source>
        <strain evidence="3">E6809</strain>
    </source>
</reference>
<dbReference type="EMBL" id="MAHS01000011">
    <property type="protein sequence ID" value="OPB48252.1"/>
    <property type="molecule type" value="Genomic_DNA"/>
</dbReference>
<evidence type="ECO:0000313" key="4">
    <source>
        <dbReference type="Proteomes" id="UP000189738"/>
    </source>
</evidence>